<protein>
    <submittedName>
        <fullName evidence="1">Uncharacterized protein</fullName>
    </submittedName>
</protein>
<name>A0ACC0A4H8_CATRO</name>
<sequence>MLATQTSSKKCLTYGCFLTKVFQCFVVNLVGIGDHIGIGKIYNKHTFKRMGFSRNEEGILVRGGQEDGDESDEEEEEEEDEGQDAMNVDERKGDEVRSKRKRRRQLRQCGFPRKKKGSLKNDLQRSKRTLKITRLYEVIKLKTLMTRRMVKDSFIRRNFFEKLSLKN</sequence>
<proteinExistence type="predicted"/>
<comment type="caution">
    <text evidence="1">The sequence shown here is derived from an EMBL/GenBank/DDBJ whole genome shotgun (WGS) entry which is preliminary data.</text>
</comment>
<organism evidence="1 2">
    <name type="scientific">Catharanthus roseus</name>
    <name type="common">Madagascar periwinkle</name>
    <name type="synonym">Vinca rosea</name>
    <dbReference type="NCBI Taxonomy" id="4058"/>
    <lineage>
        <taxon>Eukaryota</taxon>
        <taxon>Viridiplantae</taxon>
        <taxon>Streptophyta</taxon>
        <taxon>Embryophyta</taxon>
        <taxon>Tracheophyta</taxon>
        <taxon>Spermatophyta</taxon>
        <taxon>Magnoliopsida</taxon>
        <taxon>eudicotyledons</taxon>
        <taxon>Gunneridae</taxon>
        <taxon>Pentapetalae</taxon>
        <taxon>asterids</taxon>
        <taxon>lamiids</taxon>
        <taxon>Gentianales</taxon>
        <taxon>Apocynaceae</taxon>
        <taxon>Rauvolfioideae</taxon>
        <taxon>Vinceae</taxon>
        <taxon>Catharanthinae</taxon>
        <taxon>Catharanthus</taxon>
    </lineage>
</organism>
<gene>
    <name evidence="1" type="ORF">M9H77_31495</name>
</gene>
<reference evidence="2" key="1">
    <citation type="journal article" date="2023" name="Nat. Plants">
        <title>Single-cell RNA sequencing provides a high-resolution roadmap for understanding the multicellular compartmentation of specialized metabolism.</title>
        <authorList>
            <person name="Sun S."/>
            <person name="Shen X."/>
            <person name="Li Y."/>
            <person name="Li Y."/>
            <person name="Wang S."/>
            <person name="Li R."/>
            <person name="Zhang H."/>
            <person name="Shen G."/>
            <person name="Guo B."/>
            <person name="Wei J."/>
            <person name="Xu J."/>
            <person name="St-Pierre B."/>
            <person name="Chen S."/>
            <person name="Sun C."/>
        </authorList>
    </citation>
    <scope>NUCLEOTIDE SEQUENCE [LARGE SCALE GENOMIC DNA]</scope>
</reference>
<keyword evidence="2" id="KW-1185">Reference proteome</keyword>
<accession>A0ACC0A4H8</accession>
<evidence type="ECO:0000313" key="2">
    <source>
        <dbReference type="Proteomes" id="UP001060085"/>
    </source>
</evidence>
<evidence type="ECO:0000313" key="1">
    <source>
        <dbReference type="EMBL" id="KAI5654308.1"/>
    </source>
</evidence>
<dbReference type="EMBL" id="CM044707">
    <property type="protein sequence ID" value="KAI5654308.1"/>
    <property type="molecule type" value="Genomic_DNA"/>
</dbReference>
<dbReference type="Proteomes" id="UP001060085">
    <property type="component" value="Linkage Group LG07"/>
</dbReference>